<evidence type="ECO:0000313" key="1">
    <source>
        <dbReference type="EMBL" id="KAB0396222.1"/>
    </source>
</evidence>
<organism evidence="1 2">
    <name type="scientific">Balaenoptera physalus</name>
    <name type="common">Fin whale</name>
    <name type="synonym">Balaena physalus</name>
    <dbReference type="NCBI Taxonomy" id="9770"/>
    <lineage>
        <taxon>Eukaryota</taxon>
        <taxon>Metazoa</taxon>
        <taxon>Chordata</taxon>
        <taxon>Craniata</taxon>
        <taxon>Vertebrata</taxon>
        <taxon>Euteleostomi</taxon>
        <taxon>Mammalia</taxon>
        <taxon>Eutheria</taxon>
        <taxon>Laurasiatheria</taxon>
        <taxon>Artiodactyla</taxon>
        <taxon>Whippomorpha</taxon>
        <taxon>Cetacea</taxon>
        <taxon>Mysticeti</taxon>
        <taxon>Balaenopteridae</taxon>
        <taxon>Balaenoptera</taxon>
    </lineage>
</organism>
<accession>A0A643C802</accession>
<feature type="non-terminal residue" evidence="1">
    <location>
        <position position="105"/>
    </location>
</feature>
<reference evidence="1 2" key="1">
    <citation type="journal article" date="2019" name="PLoS ONE">
        <title>Genomic analyses reveal an absence of contemporary introgressive admixture between fin whales and blue whales, despite known hybrids.</title>
        <authorList>
            <person name="Westbury M.V."/>
            <person name="Petersen B."/>
            <person name="Lorenzen E.D."/>
        </authorList>
    </citation>
    <scope>NUCLEOTIDE SEQUENCE [LARGE SCALE GENOMIC DNA]</scope>
    <source>
        <strain evidence="1">FinWhale-01</strain>
    </source>
</reference>
<dbReference type="OrthoDB" id="8048158at2759"/>
<name>A0A643C802_BALPH</name>
<sequence>MKIIIITAVNKMNEPIDEIFHVGQRKVVFRFLSVNSMAILAARTESDNYSNMAIIIVIKFITPRIEETPAKCKEKMAKSTEAPAWSTLPARAEFTVPLVPEPAST</sequence>
<comment type="caution">
    <text evidence="1">The sequence shown here is derived from an EMBL/GenBank/DDBJ whole genome shotgun (WGS) entry which is preliminary data.</text>
</comment>
<dbReference type="AlphaFoldDB" id="A0A643C802"/>
<keyword evidence="2" id="KW-1185">Reference proteome</keyword>
<protein>
    <submittedName>
        <fullName evidence="1">Uncharacterized protein</fullName>
    </submittedName>
</protein>
<dbReference type="Proteomes" id="UP000437017">
    <property type="component" value="Unassembled WGS sequence"/>
</dbReference>
<proteinExistence type="predicted"/>
<evidence type="ECO:0000313" key="2">
    <source>
        <dbReference type="Proteomes" id="UP000437017"/>
    </source>
</evidence>
<dbReference type="EMBL" id="SGJD01002225">
    <property type="protein sequence ID" value="KAB0396222.1"/>
    <property type="molecule type" value="Genomic_DNA"/>
</dbReference>
<gene>
    <name evidence="1" type="ORF">E2I00_014212</name>
</gene>